<dbReference type="AlphaFoldDB" id="A0A7W6ESJ5"/>
<evidence type="ECO:0000256" key="1">
    <source>
        <dbReference type="SAM" id="SignalP"/>
    </source>
</evidence>
<sequence>MRVITTLLFFFAFTAAFCQSAQITPNEIVVPTVTTFPTSSTGSIVFKLPENALFTYDGTSWKQLQAVSQEGFSSSIGSYNNCCTYPNSPSVAYLNTPSFKYGNGTLTNNSYQVDKSGVYQFSSTFTAGTFDSNPVNYFLTIYIFKNNTMFRLNSFTNLSSATNSTSQTSDYIYLNSGDIIQLKIAHNYTGGMSPNATGSHFSLIKIY</sequence>
<keyword evidence="3" id="KW-1185">Reference proteome</keyword>
<protein>
    <recommendedName>
        <fullName evidence="4">C1q domain-containing protein</fullName>
    </recommendedName>
</protein>
<dbReference type="RefSeq" id="WP_183977995.1">
    <property type="nucleotide sequence ID" value="NZ_JACIBY010000012.1"/>
</dbReference>
<evidence type="ECO:0008006" key="4">
    <source>
        <dbReference type="Google" id="ProtNLM"/>
    </source>
</evidence>
<proteinExistence type="predicted"/>
<evidence type="ECO:0000313" key="3">
    <source>
        <dbReference type="Proteomes" id="UP000541352"/>
    </source>
</evidence>
<evidence type="ECO:0000313" key="2">
    <source>
        <dbReference type="EMBL" id="MBB3840795.1"/>
    </source>
</evidence>
<dbReference type="Proteomes" id="UP000541352">
    <property type="component" value="Unassembled WGS sequence"/>
</dbReference>
<comment type="caution">
    <text evidence="2">The sequence shown here is derived from an EMBL/GenBank/DDBJ whole genome shotgun (WGS) entry which is preliminary data.</text>
</comment>
<dbReference type="EMBL" id="JACIBY010000012">
    <property type="protein sequence ID" value="MBB3840795.1"/>
    <property type="molecule type" value="Genomic_DNA"/>
</dbReference>
<keyword evidence="1" id="KW-0732">Signal</keyword>
<reference evidence="2 3" key="1">
    <citation type="submission" date="2020-08" db="EMBL/GenBank/DDBJ databases">
        <title>Genomic Encyclopedia of Type Strains, Phase IV (KMG-IV): sequencing the most valuable type-strain genomes for metagenomic binning, comparative biology and taxonomic classification.</title>
        <authorList>
            <person name="Goeker M."/>
        </authorList>
    </citation>
    <scope>NUCLEOTIDE SEQUENCE [LARGE SCALE GENOMIC DNA]</scope>
    <source>
        <strain evidence="2 3">DSM 17976</strain>
    </source>
</reference>
<feature type="signal peptide" evidence="1">
    <location>
        <begin position="1"/>
        <end position="21"/>
    </location>
</feature>
<organism evidence="2 3">
    <name type="scientific">Runella defluvii</name>
    <dbReference type="NCBI Taxonomy" id="370973"/>
    <lineage>
        <taxon>Bacteria</taxon>
        <taxon>Pseudomonadati</taxon>
        <taxon>Bacteroidota</taxon>
        <taxon>Cytophagia</taxon>
        <taxon>Cytophagales</taxon>
        <taxon>Spirosomataceae</taxon>
        <taxon>Runella</taxon>
    </lineage>
</organism>
<accession>A0A7W6ESJ5</accession>
<name>A0A7W6ESJ5_9BACT</name>
<gene>
    <name evidence="2" type="ORF">FHS57_004815</name>
</gene>
<feature type="chain" id="PRO_5030508093" description="C1q domain-containing protein" evidence="1">
    <location>
        <begin position="22"/>
        <end position="207"/>
    </location>
</feature>